<accession>A0A2Z7AQW4</accession>
<feature type="region of interest" description="Disordered" evidence="1">
    <location>
        <begin position="1"/>
        <end position="30"/>
    </location>
</feature>
<evidence type="ECO:0000313" key="3">
    <source>
        <dbReference type="Proteomes" id="UP000250235"/>
    </source>
</evidence>
<feature type="region of interest" description="Disordered" evidence="1">
    <location>
        <begin position="117"/>
        <end position="179"/>
    </location>
</feature>
<feature type="compositionally biased region" description="Basic residues" evidence="1">
    <location>
        <begin position="122"/>
        <end position="132"/>
    </location>
</feature>
<protein>
    <submittedName>
        <fullName evidence="2">Uncharacterized protein</fullName>
    </submittedName>
</protein>
<feature type="region of interest" description="Disordered" evidence="1">
    <location>
        <begin position="191"/>
        <end position="231"/>
    </location>
</feature>
<evidence type="ECO:0000256" key="1">
    <source>
        <dbReference type="SAM" id="MobiDB-lite"/>
    </source>
</evidence>
<dbReference type="AlphaFoldDB" id="A0A2Z7AQW4"/>
<feature type="compositionally biased region" description="Gly residues" evidence="1">
    <location>
        <begin position="286"/>
        <end position="298"/>
    </location>
</feature>
<sequence length="310" mass="32709">MGCPGQARTKPRSKIQPSQQSAGDRRWTAAAATTQHATLSRMLGRNVHDGVARDAPSPTRNKLRCTACGARPHVPAHWPACAQHFAQPAAAVTLGHCATIVQAGALICARHCAASGHEPRAHMRAVKGRGSRPRPEGRLLRQPALEGLTRSARTDSPRKTDRSKSDQLAAAAEAGGGGGFWERKGAAHLGALGDTASRGPTTIAAPESQFRTCPSDHDNIGYPRMSASGESSTTMDRILHASGPHPIPPPNDPNRRPSLVFKSYMGLNRPNGLGSSPYPYERRRGGGGGGREVLGGEGAAHKSWRLGVLV</sequence>
<feature type="region of interest" description="Disordered" evidence="1">
    <location>
        <begin position="272"/>
        <end position="298"/>
    </location>
</feature>
<feature type="compositionally biased region" description="Basic and acidic residues" evidence="1">
    <location>
        <begin position="152"/>
        <end position="165"/>
    </location>
</feature>
<gene>
    <name evidence="2" type="ORF">F511_30587</name>
</gene>
<name>A0A2Z7AQW4_9LAMI</name>
<proteinExistence type="predicted"/>
<keyword evidence="3" id="KW-1185">Reference proteome</keyword>
<evidence type="ECO:0000313" key="2">
    <source>
        <dbReference type="EMBL" id="KZV23833.1"/>
    </source>
</evidence>
<organism evidence="2 3">
    <name type="scientific">Dorcoceras hygrometricum</name>
    <dbReference type="NCBI Taxonomy" id="472368"/>
    <lineage>
        <taxon>Eukaryota</taxon>
        <taxon>Viridiplantae</taxon>
        <taxon>Streptophyta</taxon>
        <taxon>Embryophyta</taxon>
        <taxon>Tracheophyta</taxon>
        <taxon>Spermatophyta</taxon>
        <taxon>Magnoliopsida</taxon>
        <taxon>eudicotyledons</taxon>
        <taxon>Gunneridae</taxon>
        <taxon>Pentapetalae</taxon>
        <taxon>asterids</taxon>
        <taxon>lamiids</taxon>
        <taxon>Lamiales</taxon>
        <taxon>Gesneriaceae</taxon>
        <taxon>Didymocarpoideae</taxon>
        <taxon>Trichosporeae</taxon>
        <taxon>Loxocarpinae</taxon>
        <taxon>Dorcoceras</taxon>
    </lineage>
</organism>
<dbReference type="EMBL" id="KV013366">
    <property type="protein sequence ID" value="KZV23833.1"/>
    <property type="molecule type" value="Genomic_DNA"/>
</dbReference>
<dbReference type="Proteomes" id="UP000250235">
    <property type="component" value="Unassembled WGS sequence"/>
</dbReference>
<reference evidence="2 3" key="1">
    <citation type="journal article" date="2015" name="Proc. Natl. Acad. Sci. U.S.A.">
        <title>The resurrection genome of Boea hygrometrica: A blueprint for survival of dehydration.</title>
        <authorList>
            <person name="Xiao L."/>
            <person name="Yang G."/>
            <person name="Zhang L."/>
            <person name="Yang X."/>
            <person name="Zhao S."/>
            <person name="Ji Z."/>
            <person name="Zhou Q."/>
            <person name="Hu M."/>
            <person name="Wang Y."/>
            <person name="Chen M."/>
            <person name="Xu Y."/>
            <person name="Jin H."/>
            <person name="Xiao X."/>
            <person name="Hu G."/>
            <person name="Bao F."/>
            <person name="Hu Y."/>
            <person name="Wan P."/>
            <person name="Li L."/>
            <person name="Deng X."/>
            <person name="Kuang T."/>
            <person name="Xiang C."/>
            <person name="Zhu J.K."/>
            <person name="Oliver M.J."/>
            <person name="He Y."/>
        </authorList>
    </citation>
    <scope>NUCLEOTIDE SEQUENCE [LARGE SCALE GENOMIC DNA]</scope>
    <source>
        <strain evidence="3">cv. XS01</strain>
    </source>
</reference>